<evidence type="ECO:0000256" key="1">
    <source>
        <dbReference type="ARBA" id="ARBA00004123"/>
    </source>
</evidence>
<feature type="region of interest" description="Disordered" evidence="7">
    <location>
        <begin position="252"/>
        <end position="304"/>
    </location>
</feature>
<dbReference type="SUPFAM" id="SSF46785">
    <property type="entry name" value="Winged helix' DNA-binding domain"/>
    <property type="match status" value="1"/>
</dbReference>
<feature type="compositionally biased region" description="Low complexity" evidence="7">
    <location>
        <begin position="447"/>
        <end position="460"/>
    </location>
</feature>
<dbReference type="PRINTS" id="PR00056">
    <property type="entry name" value="HSFDOMAIN"/>
</dbReference>
<evidence type="ECO:0000256" key="3">
    <source>
        <dbReference type="ARBA" id="ARBA00023125"/>
    </source>
</evidence>
<dbReference type="Pfam" id="PF00447">
    <property type="entry name" value="HSF_DNA-bind"/>
    <property type="match status" value="1"/>
</dbReference>
<dbReference type="OrthoDB" id="60033at2759"/>
<feature type="compositionally biased region" description="Acidic residues" evidence="7">
    <location>
        <begin position="270"/>
        <end position="280"/>
    </location>
</feature>
<protein>
    <recommendedName>
        <fullName evidence="8">HSF-type DNA-binding domain-containing protein</fullName>
    </recommendedName>
</protein>
<dbReference type="InterPro" id="IPR036388">
    <property type="entry name" value="WH-like_DNA-bd_sf"/>
</dbReference>
<comment type="subcellular location">
    <subcellularLocation>
        <location evidence="1">Nucleus</location>
    </subcellularLocation>
</comment>
<dbReference type="FunFam" id="1.10.10.10:FF:000173">
    <property type="entry name" value="Heat shock transcription factor Hsf1"/>
    <property type="match status" value="1"/>
</dbReference>
<evidence type="ECO:0000256" key="6">
    <source>
        <dbReference type="SAM" id="Coils"/>
    </source>
</evidence>
<accession>A0A4Q4THC2</accession>
<evidence type="ECO:0000313" key="9">
    <source>
        <dbReference type="EMBL" id="RYP04930.1"/>
    </source>
</evidence>
<keyword evidence="4" id="KW-0539">Nucleus</keyword>
<feature type="region of interest" description="Disordered" evidence="7">
    <location>
        <begin position="628"/>
        <end position="650"/>
    </location>
</feature>
<evidence type="ECO:0000256" key="7">
    <source>
        <dbReference type="SAM" id="MobiDB-lite"/>
    </source>
</evidence>
<keyword evidence="10" id="KW-1185">Reference proteome</keyword>
<comment type="similarity">
    <text evidence="2 5">Belongs to the HSF family.</text>
</comment>
<evidence type="ECO:0000256" key="5">
    <source>
        <dbReference type="RuleBase" id="RU004020"/>
    </source>
</evidence>
<feature type="region of interest" description="Disordered" evidence="7">
    <location>
        <begin position="422"/>
        <end position="465"/>
    </location>
</feature>
<sequence length="756" mass="82683">MSSPNPNVNPRKRPAPGSIPMPQPMPQSYNPPDPLLRWNGNNVGNLVDNGSNNVNPYGMIPSPTQAQYPQNVPAPSTALARRDVNNALVATSRSFSPQQNGLWPNYTDDTINPNTANGGTVIDEHDNIELLEERAQRAKREAQAKRKQIPPFVQKLNSFLEESKNTDLIRWSEKGDSFIVLDEDEFAKTLIPELFKHNNYASFVRQLNMYGFHKKVGLSDNSMKASERKNKSPSEYYNPYFRRGHPNLLWLINKPKSGNSKKSKKRGEEVEGDSDEDGIAAEDSLGQGFPQHTTTSRALPAPESGPLQKKELALVRDQMATLQQQQKTISAAITQLRQEHNELYRQALAFQTQHDRHENSINAILHFLANVFRKSLEEQGGVQNVNDLLASILPNAQIPQTQQSGTVVDLGDWTHQQGLQSAAQVGTPKRTPRLLPGIPQNQVRKSPSTTPAPTAYATHTQPRMGSVTELVDTPTDDNTPAFLKHELEANPQEGMMKLIQSANTKSRNSTAPFADVAAHTSPTMTNDQRDRMLSIMSNGTNVTSPQSTGFSASAPAAQAMSPATAVSMPTNGDIPATGTSASLSPILSSTMPSTLPSTIHRISQTQEDLEKLQRLQEEQNQKIENLSSLLGPLSPSGRIPGLEDSGYFPNDSDVDLTQFLDSSAYTDGNPAEFDFNTSNTSFDGTTANYDWGTNDPVDFAASGAGGGAFPGLDGDRIVETHTTPSQRSPSTAGTEDVLQEDLMESPERSAKRQRMA</sequence>
<reference evidence="9 10" key="1">
    <citation type="submission" date="2018-06" db="EMBL/GenBank/DDBJ databases">
        <title>Complete Genomes of Monosporascus.</title>
        <authorList>
            <person name="Robinson A.J."/>
            <person name="Natvig D.O."/>
        </authorList>
    </citation>
    <scope>NUCLEOTIDE SEQUENCE [LARGE SCALE GENOMIC DNA]</scope>
    <source>
        <strain evidence="9 10">CBS 110550</strain>
    </source>
</reference>
<organism evidence="9 10">
    <name type="scientific">Monosporascus ibericus</name>
    <dbReference type="NCBI Taxonomy" id="155417"/>
    <lineage>
        <taxon>Eukaryota</taxon>
        <taxon>Fungi</taxon>
        <taxon>Dikarya</taxon>
        <taxon>Ascomycota</taxon>
        <taxon>Pezizomycotina</taxon>
        <taxon>Sordariomycetes</taxon>
        <taxon>Xylariomycetidae</taxon>
        <taxon>Xylariales</taxon>
        <taxon>Xylariales incertae sedis</taxon>
        <taxon>Monosporascus</taxon>
    </lineage>
</organism>
<dbReference type="GO" id="GO:0043565">
    <property type="term" value="F:sequence-specific DNA binding"/>
    <property type="evidence" value="ECO:0007669"/>
    <property type="project" value="InterPro"/>
</dbReference>
<name>A0A4Q4THC2_9PEZI</name>
<evidence type="ECO:0000256" key="2">
    <source>
        <dbReference type="ARBA" id="ARBA00006403"/>
    </source>
</evidence>
<dbReference type="GO" id="GO:0003700">
    <property type="term" value="F:DNA-binding transcription factor activity"/>
    <property type="evidence" value="ECO:0007669"/>
    <property type="project" value="InterPro"/>
</dbReference>
<gene>
    <name evidence="9" type="ORF">DL764_004142</name>
</gene>
<evidence type="ECO:0000256" key="4">
    <source>
        <dbReference type="ARBA" id="ARBA00023242"/>
    </source>
</evidence>
<dbReference type="PANTHER" id="PTHR10015:SF427">
    <property type="entry name" value="HEAT SHOCK FACTOR PROTEIN"/>
    <property type="match status" value="1"/>
</dbReference>
<comment type="caution">
    <text evidence="9">The sequence shown here is derived from an EMBL/GenBank/DDBJ whole genome shotgun (WGS) entry which is preliminary data.</text>
</comment>
<dbReference type="SMART" id="SM00415">
    <property type="entry name" value="HSF"/>
    <property type="match status" value="1"/>
</dbReference>
<feature type="compositionally biased region" description="Pro residues" evidence="7">
    <location>
        <begin position="17"/>
        <end position="33"/>
    </location>
</feature>
<feature type="domain" description="HSF-type DNA-binding" evidence="8">
    <location>
        <begin position="148"/>
        <end position="255"/>
    </location>
</feature>
<dbReference type="AlphaFoldDB" id="A0A4Q4THC2"/>
<dbReference type="EMBL" id="QJNU01000189">
    <property type="protein sequence ID" value="RYP04930.1"/>
    <property type="molecule type" value="Genomic_DNA"/>
</dbReference>
<proteinExistence type="inferred from homology"/>
<dbReference type="PANTHER" id="PTHR10015">
    <property type="entry name" value="HEAT SHOCK TRANSCRIPTION FACTOR"/>
    <property type="match status" value="1"/>
</dbReference>
<feature type="region of interest" description="Disordered" evidence="7">
    <location>
        <begin position="702"/>
        <end position="756"/>
    </location>
</feature>
<dbReference type="GO" id="GO:0005634">
    <property type="term" value="C:nucleus"/>
    <property type="evidence" value="ECO:0007669"/>
    <property type="project" value="UniProtKB-SubCell"/>
</dbReference>
<evidence type="ECO:0000259" key="8">
    <source>
        <dbReference type="SMART" id="SM00415"/>
    </source>
</evidence>
<feature type="coiled-coil region" evidence="6">
    <location>
        <begin position="121"/>
        <end position="148"/>
    </location>
</feature>
<keyword evidence="3" id="KW-0238">DNA-binding</keyword>
<feature type="compositionally biased region" description="Low complexity" evidence="7">
    <location>
        <begin position="628"/>
        <end position="637"/>
    </location>
</feature>
<feature type="region of interest" description="Disordered" evidence="7">
    <location>
        <begin position="1"/>
        <end position="33"/>
    </location>
</feature>
<dbReference type="InterPro" id="IPR000232">
    <property type="entry name" value="HSF_DNA-bd"/>
</dbReference>
<evidence type="ECO:0000313" key="10">
    <source>
        <dbReference type="Proteomes" id="UP000293360"/>
    </source>
</evidence>
<feature type="compositionally biased region" description="Polar residues" evidence="7">
    <location>
        <begin position="720"/>
        <end position="733"/>
    </location>
</feature>
<keyword evidence="6" id="KW-0175">Coiled coil</keyword>
<dbReference type="Proteomes" id="UP000293360">
    <property type="component" value="Unassembled WGS sequence"/>
</dbReference>
<dbReference type="InterPro" id="IPR036390">
    <property type="entry name" value="WH_DNA-bd_sf"/>
</dbReference>
<dbReference type="STRING" id="155417.A0A4Q4THC2"/>
<dbReference type="Gene3D" id="1.10.10.10">
    <property type="entry name" value="Winged helix-like DNA-binding domain superfamily/Winged helix DNA-binding domain"/>
    <property type="match status" value="1"/>
</dbReference>